<reference evidence="12 14" key="2">
    <citation type="journal article" date="2018" name="Microb. Genom.">
        <title>Deciphering the unexplored Leptospira diversity from soils uncovers genomic evolution to virulence.</title>
        <authorList>
            <person name="Thibeaux R."/>
            <person name="Iraola G."/>
            <person name="Ferres I."/>
            <person name="Bierque E."/>
            <person name="Girault D."/>
            <person name="Soupe-Gilbert M.E."/>
            <person name="Picardeau M."/>
            <person name="Goarant C."/>
        </authorList>
    </citation>
    <scope>NUCLEOTIDE SEQUENCE [LARGE SCALE GENOMIC DNA]</scope>
    <source>
        <strain evidence="12 14">ATI7-C-A5</strain>
    </source>
</reference>
<dbReference type="GO" id="GO:0005524">
    <property type="term" value="F:ATP binding"/>
    <property type="evidence" value="ECO:0007669"/>
    <property type="project" value="UniProtKB-KW"/>
</dbReference>
<evidence type="ECO:0000256" key="9">
    <source>
        <dbReference type="PROSITE-ProRule" id="PRU00169"/>
    </source>
</evidence>
<dbReference type="SMART" id="SM00388">
    <property type="entry name" value="HisKA"/>
    <property type="match status" value="1"/>
</dbReference>
<evidence type="ECO:0000313" key="12">
    <source>
        <dbReference type="EMBL" id="MDV6235745.1"/>
    </source>
</evidence>
<evidence type="ECO:0000313" key="13">
    <source>
        <dbReference type="EMBL" id="PJZ91259.1"/>
    </source>
</evidence>
<keyword evidence="7 12" id="KW-0067">ATP-binding</keyword>
<dbReference type="RefSeq" id="WP_100745989.1">
    <property type="nucleotide sequence ID" value="NZ_NPEF02000009.1"/>
</dbReference>
<evidence type="ECO:0000256" key="2">
    <source>
        <dbReference type="ARBA" id="ARBA00012438"/>
    </source>
</evidence>
<dbReference type="Proteomes" id="UP000232122">
    <property type="component" value="Unassembled WGS sequence"/>
</dbReference>
<dbReference type="InterPro" id="IPR004358">
    <property type="entry name" value="Sig_transdc_His_kin-like_C"/>
</dbReference>
<dbReference type="InterPro" id="IPR003661">
    <property type="entry name" value="HisK_dim/P_dom"/>
</dbReference>
<dbReference type="InterPro" id="IPR003594">
    <property type="entry name" value="HATPase_dom"/>
</dbReference>
<dbReference type="Gene3D" id="1.10.287.130">
    <property type="match status" value="1"/>
</dbReference>
<keyword evidence="8" id="KW-0902">Two-component regulatory system</keyword>
<dbReference type="EMBL" id="NPEF02000009">
    <property type="protein sequence ID" value="MDV6235745.1"/>
    <property type="molecule type" value="Genomic_DNA"/>
</dbReference>
<sequence>MSVKREFSDSVSLLLAEDDEEDFILFREYAGDIPFPKYRITRVKSAEEAISEAKNDPSGFDIFVIDHFLGSSNGTDLLNELRSAIGPVSAVLISGLSEEEIRRTAMDAGFAEYLGKNDLSPASLSKALLNAQKRTADFTLPEPEKKTNGIDPLDFKMETIGKFSGGIAHDYNNILNIIIANLDLMEMQCKDHTDLLNRIRAAQNAVLRAVDLNKKLLNFSRKQSLNPEACDPNALISEFLKNSREHFPENIHVEFNSYGEGDLCLLDKSEFSNAFSQLMSNAKEALAESGGGILIETSFVVLNSKFGMRIRGLKDGHYLLLRLSDTGAGIEPGDLEKVFEPFYSTKPKGKSAGLGLPTVYGFVHRTGGNIFLDSHPKIGTDLFVYLPIHNVKTRLQIPESVSKHAIYFGEESAYADWLSLYLRLSGYSFDTVSDFYRLRALTDRYSAEKTVLLSCVWQKGFEEWNEFVSERIRSNPNLEIFYFSSLNGGPTSENSRKIIRPVSGKSLENHFKGV</sequence>
<dbReference type="PROSITE" id="PS50110">
    <property type="entry name" value="RESPONSE_REGULATORY"/>
    <property type="match status" value="1"/>
</dbReference>
<dbReference type="InterPro" id="IPR036890">
    <property type="entry name" value="HATPase_C_sf"/>
</dbReference>
<proteinExistence type="predicted"/>
<feature type="domain" description="Response regulatory" evidence="11">
    <location>
        <begin position="12"/>
        <end position="131"/>
    </location>
</feature>
<accession>A0A2N0BNP5</accession>
<dbReference type="PROSITE" id="PS50109">
    <property type="entry name" value="HIS_KIN"/>
    <property type="match status" value="1"/>
</dbReference>
<dbReference type="Gene3D" id="3.30.565.10">
    <property type="entry name" value="Histidine kinase-like ATPase, C-terminal domain"/>
    <property type="match status" value="1"/>
</dbReference>
<evidence type="ECO:0000256" key="6">
    <source>
        <dbReference type="ARBA" id="ARBA00022777"/>
    </source>
</evidence>
<reference evidence="13" key="1">
    <citation type="submission" date="2017-07" db="EMBL/GenBank/DDBJ databases">
        <title>Leptospira spp. isolated from tropical soils.</title>
        <authorList>
            <person name="Thibeaux R."/>
            <person name="Iraola G."/>
            <person name="Ferres I."/>
            <person name="Bierque E."/>
            <person name="Girault D."/>
            <person name="Soupe-Gilbert M.-E."/>
            <person name="Picardeau M."/>
            <person name="Goarant C."/>
        </authorList>
    </citation>
    <scope>NUCLEOTIDE SEQUENCE [LARGE SCALE GENOMIC DNA]</scope>
    <source>
        <strain evidence="13">ATI7-C-A5</strain>
    </source>
</reference>
<dbReference type="SUPFAM" id="SSF47384">
    <property type="entry name" value="Homodimeric domain of signal transducing histidine kinase"/>
    <property type="match status" value="1"/>
</dbReference>
<dbReference type="AlphaFoldDB" id="A0A2N0B402"/>
<organism evidence="13">
    <name type="scientific">Leptospira ellisii</name>
    <dbReference type="NCBI Taxonomy" id="2023197"/>
    <lineage>
        <taxon>Bacteria</taxon>
        <taxon>Pseudomonadati</taxon>
        <taxon>Spirochaetota</taxon>
        <taxon>Spirochaetia</taxon>
        <taxon>Leptospirales</taxon>
        <taxon>Leptospiraceae</taxon>
        <taxon>Leptospira</taxon>
    </lineage>
</organism>
<dbReference type="PRINTS" id="PR00344">
    <property type="entry name" value="BCTRLSENSOR"/>
</dbReference>
<dbReference type="GO" id="GO:0000155">
    <property type="term" value="F:phosphorelay sensor kinase activity"/>
    <property type="evidence" value="ECO:0007669"/>
    <property type="project" value="InterPro"/>
</dbReference>
<dbReference type="PANTHER" id="PTHR43065">
    <property type="entry name" value="SENSOR HISTIDINE KINASE"/>
    <property type="match status" value="1"/>
</dbReference>
<keyword evidence="3 9" id="KW-0597">Phosphoprotein</keyword>
<dbReference type="Pfam" id="PF02518">
    <property type="entry name" value="HATPase_c"/>
    <property type="match status" value="1"/>
</dbReference>
<dbReference type="SUPFAM" id="SSF52172">
    <property type="entry name" value="CheY-like"/>
    <property type="match status" value="1"/>
</dbReference>
<dbReference type="InterPro" id="IPR011006">
    <property type="entry name" value="CheY-like_superfamily"/>
</dbReference>
<dbReference type="PANTHER" id="PTHR43065:SF46">
    <property type="entry name" value="C4-DICARBOXYLATE TRANSPORT SENSOR PROTEIN DCTB"/>
    <property type="match status" value="1"/>
</dbReference>
<evidence type="ECO:0000256" key="3">
    <source>
        <dbReference type="ARBA" id="ARBA00022553"/>
    </source>
</evidence>
<dbReference type="EC" id="2.7.13.3" evidence="2"/>
<feature type="domain" description="Histidine kinase" evidence="10">
    <location>
        <begin position="166"/>
        <end position="390"/>
    </location>
</feature>
<keyword evidence="5" id="KW-0547">Nucleotide-binding</keyword>
<keyword evidence="4" id="KW-0808">Transferase</keyword>
<evidence type="ECO:0000256" key="4">
    <source>
        <dbReference type="ARBA" id="ARBA00022679"/>
    </source>
</evidence>
<dbReference type="SUPFAM" id="SSF55874">
    <property type="entry name" value="ATPase domain of HSP90 chaperone/DNA topoisomerase II/histidine kinase"/>
    <property type="match status" value="1"/>
</dbReference>
<feature type="modified residue" description="4-aspartylphosphate" evidence="9">
    <location>
        <position position="66"/>
    </location>
</feature>
<dbReference type="Gene3D" id="3.40.50.2300">
    <property type="match status" value="1"/>
</dbReference>
<dbReference type="OrthoDB" id="9815750at2"/>
<evidence type="ECO:0000256" key="1">
    <source>
        <dbReference type="ARBA" id="ARBA00000085"/>
    </source>
</evidence>
<evidence type="ECO:0000256" key="5">
    <source>
        <dbReference type="ARBA" id="ARBA00022741"/>
    </source>
</evidence>
<protein>
    <recommendedName>
        <fullName evidence="2">histidine kinase</fullName>
        <ecNumber evidence="2">2.7.13.3</ecNumber>
    </recommendedName>
</protein>
<evidence type="ECO:0000256" key="7">
    <source>
        <dbReference type="ARBA" id="ARBA00022840"/>
    </source>
</evidence>
<evidence type="ECO:0000256" key="8">
    <source>
        <dbReference type="ARBA" id="ARBA00023012"/>
    </source>
</evidence>
<dbReference type="SMART" id="SM00448">
    <property type="entry name" value="REC"/>
    <property type="match status" value="1"/>
</dbReference>
<accession>A0A2N0B402</accession>
<dbReference type="InterPro" id="IPR036097">
    <property type="entry name" value="HisK_dim/P_sf"/>
</dbReference>
<evidence type="ECO:0000313" key="14">
    <source>
        <dbReference type="Proteomes" id="UP000232122"/>
    </source>
</evidence>
<dbReference type="SMART" id="SM00387">
    <property type="entry name" value="HATPase_c"/>
    <property type="match status" value="1"/>
</dbReference>
<keyword evidence="14" id="KW-1185">Reference proteome</keyword>
<name>A0A2N0B402_9LEPT</name>
<comment type="catalytic activity">
    <reaction evidence="1">
        <text>ATP + protein L-histidine = ADP + protein N-phospho-L-histidine.</text>
        <dbReference type="EC" id="2.7.13.3"/>
    </reaction>
</comment>
<dbReference type="EMBL" id="NPEF01000327">
    <property type="protein sequence ID" value="PJZ91259.1"/>
    <property type="molecule type" value="Genomic_DNA"/>
</dbReference>
<evidence type="ECO:0000259" key="10">
    <source>
        <dbReference type="PROSITE" id="PS50109"/>
    </source>
</evidence>
<reference evidence="12" key="3">
    <citation type="submission" date="2023-10" db="EMBL/GenBank/DDBJ databases">
        <authorList>
            <person name="Picardeau M."/>
            <person name="Thibeaux R."/>
        </authorList>
    </citation>
    <scope>NUCLEOTIDE SEQUENCE</scope>
    <source>
        <strain evidence="12">ATI7-C-A5</strain>
    </source>
</reference>
<comment type="caution">
    <text evidence="13">The sequence shown here is derived from an EMBL/GenBank/DDBJ whole genome shotgun (WGS) entry which is preliminary data.</text>
</comment>
<keyword evidence="6" id="KW-0418">Kinase</keyword>
<dbReference type="InterPro" id="IPR005467">
    <property type="entry name" value="His_kinase_dom"/>
</dbReference>
<evidence type="ECO:0000259" key="11">
    <source>
        <dbReference type="PROSITE" id="PS50110"/>
    </source>
</evidence>
<gene>
    <name evidence="12" type="ORF">CH379_008910</name>
    <name evidence="13" type="ORF">CH379_19655</name>
</gene>
<dbReference type="InterPro" id="IPR001789">
    <property type="entry name" value="Sig_transdc_resp-reg_receiver"/>
</dbReference>